<dbReference type="Proteomes" id="UP000615580">
    <property type="component" value="Unassembled WGS sequence"/>
</dbReference>
<keyword evidence="2" id="KW-0560">Oxidoreductase</keyword>
<dbReference type="InterPro" id="IPR020904">
    <property type="entry name" value="Sc_DH/Rdtase_CS"/>
</dbReference>
<dbReference type="EMBL" id="JADQUG010000052">
    <property type="protein sequence ID" value="MBG9354989.1"/>
    <property type="molecule type" value="Genomic_DNA"/>
</dbReference>
<comment type="similarity">
    <text evidence="1">Belongs to the short-chain dehydrogenases/reductases (SDR) family.</text>
</comment>
<evidence type="ECO:0000313" key="3">
    <source>
        <dbReference type="EMBL" id="MBG9354989.1"/>
    </source>
</evidence>
<proteinExistence type="inferred from homology"/>
<dbReference type="CDD" id="cd05233">
    <property type="entry name" value="SDR_c"/>
    <property type="match status" value="1"/>
</dbReference>
<keyword evidence="4" id="KW-1185">Reference proteome</keyword>
<evidence type="ECO:0000256" key="2">
    <source>
        <dbReference type="ARBA" id="ARBA00023002"/>
    </source>
</evidence>
<evidence type="ECO:0000256" key="1">
    <source>
        <dbReference type="ARBA" id="ARBA00006484"/>
    </source>
</evidence>
<accession>A0ABS0LFN8</accession>
<dbReference type="SUPFAM" id="SSF51735">
    <property type="entry name" value="NAD(P)-binding Rossmann-fold domains"/>
    <property type="match status" value="1"/>
</dbReference>
<sequence length="258" mass="27543">MTATPQRNALVLGASSGIGAATAKHLAAEGFAVAVVARRAAELDSVVQDIRTRGGQAYSATYDLAVDGASTQAVQWAVEQLGQVDVVVYSAGMVRLHAADEWRRDWWERQWRLNTLAAAEAAAASVPAMRRRGSGWFIVIGSAAGLTPVPGTGGYGVSKAAAHHLVQMLSAENRRFGVHAYAICPGWVRTDLAADPGALGVMPEQLLLPEDIAEVITWLVSLPPRVQISPLLEVQTLAPEVDVCAGIQRFLDYSRKDH</sequence>
<dbReference type="PANTHER" id="PTHR43669:SF3">
    <property type="entry name" value="ALCOHOL DEHYDROGENASE, PUTATIVE (AFU_ORTHOLOGUE AFUA_3G03445)-RELATED"/>
    <property type="match status" value="1"/>
</dbReference>
<dbReference type="InterPro" id="IPR036291">
    <property type="entry name" value="NAD(P)-bd_dom_sf"/>
</dbReference>
<dbReference type="PROSITE" id="PS00061">
    <property type="entry name" value="ADH_SHORT"/>
    <property type="match status" value="1"/>
</dbReference>
<organism evidence="3 4">
    <name type="scientific">Corynebacterium belfantii</name>
    <dbReference type="NCBI Taxonomy" id="2014537"/>
    <lineage>
        <taxon>Bacteria</taxon>
        <taxon>Bacillati</taxon>
        <taxon>Actinomycetota</taxon>
        <taxon>Actinomycetes</taxon>
        <taxon>Mycobacteriales</taxon>
        <taxon>Corynebacteriaceae</taxon>
        <taxon>Corynebacterium</taxon>
    </lineage>
</organism>
<evidence type="ECO:0000313" key="4">
    <source>
        <dbReference type="Proteomes" id="UP000615580"/>
    </source>
</evidence>
<dbReference type="InterPro" id="IPR002347">
    <property type="entry name" value="SDR_fam"/>
</dbReference>
<dbReference type="PANTHER" id="PTHR43669">
    <property type="entry name" value="5-KETO-D-GLUCONATE 5-REDUCTASE"/>
    <property type="match status" value="1"/>
</dbReference>
<name>A0ABS0LFN8_9CORY</name>
<reference evidence="3 4" key="1">
    <citation type="journal article" date="2020" name="J. Clin. Microbiol.">
        <title>Assessing the Genetic Diversity of Austrian Corynebacterium diphtheriae Clinical Isolates, 2011-2019.</title>
        <authorList>
            <person name="Schaeffer J."/>
            <person name="Huhulescu S."/>
            <person name="Stoeger A."/>
            <person name="Allerberger F."/>
            <person name="Ruppitsch W."/>
        </authorList>
    </citation>
    <scope>NUCLEOTIDE SEQUENCE [LARGE SCALE GENOMIC DNA]</scope>
    <source>
        <strain evidence="3 4">04-17</strain>
    </source>
</reference>
<protein>
    <submittedName>
        <fullName evidence="3">SDR family oxidoreductase</fullName>
    </submittedName>
</protein>
<comment type="caution">
    <text evidence="3">The sequence shown here is derived from an EMBL/GenBank/DDBJ whole genome shotgun (WGS) entry which is preliminary data.</text>
</comment>
<dbReference type="Gene3D" id="3.40.50.720">
    <property type="entry name" value="NAD(P)-binding Rossmann-like Domain"/>
    <property type="match status" value="1"/>
</dbReference>
<dbReference type="Pfam" id="PF00106">
    <property type="entry name" value="adh_short"/>
    <property type="match status" value="1"/>
</dbReference>
<gene>
    <name evidence="3" type="ORF">I4J41_10525</name>
</gene>
<dbReference type="PRINTS" id="PR00081">
    <property type="entry name" value="GDHRDH"/>
</dbReference>
<dbReference type="RefSeq" id="WP_088267942.1">
    <property type="nucleotide sequence ID" value="NZ_CBCSFR010000045.1"/>
</dbReference>